<protein>
    <recommendedName>
        <fullName evidence="5">AAA+ ATPase domain-containing protein</fullName>
    </recommendedName>
</protein>
<dbReference type="Pfam" id="PF00004">
    <property type="entry name" value="AAA"/>
    <property type="match status" value="2"/>
</dbReference>
<dbReference type="PRINTS" id="PR00819">
    <property type="entry name" value="CBXCFQXSUPER"/>
</dbReference>
<dbReference type="Pfam" id="PF13229">
    <property type="entry name" value="Beta_helix"/>
    <property type="match status" value="1"/>
</dbReference>
<evidence type="ECO:0000256" key="4">
    <source>
        <dbReference type="SAM" id="MobiDB-lite"/>
    </source>
</evidence>
<dbReference type="InterPro" id="IPR027417">
    <property type="entry name" value="P-loop_NTPase"/>
</dbReference>
<evidence type="ECO:0000259" key="5">
    <source>
        <dbReference type="SMART" id="SM00382"/>
    </source>
</evidence>
<evidence type="ECO:0000313" key="7">
    <source>
        <dbReference type="Proteomes" id="UP001501231"/>
    </source>
</evidence>
<dbReference type="InterPro" id="IPR011050">
    <property type="entry name" value="Pectin_lyase_fold/virulence"/>
</dbReference>
<dbReference type="SUPFAM" id="SSF52540">
    <property type="entry name" value="P-loop containing nucleoside triphosphate hydrolases"/>
    <property type="match status" value="2"/>
</dbReference>
<dbReference type="Gene3D" id="1.10.8.60">
    <property type="match status" value="2"/>
</dbReference>
<keyword evidence="7" id="KW-1185">Reference proteome</keyword>
<dbReference type="InterPro" id="IPR000641">
    <property type="entry name" value="CbxX/CfxQ"/>
</dbReference>
<dbReference type="PANTHER" id="PTHR43392">
    <property type="entry name" value="AAA-TYPE ATPASE FAMILY PROTEIN / ANKYRIN REPEAT FAMILY PROTEIN"/>
    <property type="match status" value="1"/>
</dbReference>
<accession>A0ABP5WR71</accession>
<keyword evidence="2" id="KW-0547">Nucleotide-binding</keyword>
<dbReference type="SMART" id="SM00710">
    <property type="entry name" value="PbH1"/>
    <property type="match status" value="7"/>
</dbReference>
<dbReference type="Gene3D" id="3.40.50.300">
    <property type="entry name" value="P-loop containing nucleotide triphosphate hydrolases"/>
    <property type="match status" value="2"/>
</dbReference>
<dbReference type="InterPro" id="IPR039448">
    <property type="entry name" value="Beta_helix"/>
</dbReference>
<comment type="similarity">
    <text evidence="1">Belongs to the CbxX/CfxQ family.</text>
</comment>
<dbReference type="InterPro" id="IPR003593">
    <property type="entry name" value="AAA+_ATPase"/>
</dbReference>
<dbReference type="InterPro" id="IPR050773">
    <property type="entry name" value="CbxX/CfxQ_RuBisCO_ESX"/>
</dbReference>
<name>A0ABP5WR71_9ACTN</name>
<evidence type="ECO:0000256" key="1">
    <source>
        <dbReference type="ARBA" id="ARBA00010378"/>
    </source>
</evidence>
<feature type="domain" description="AAA+ ATPase" evidence="5">
    <location>
        <begin position="753"/>
        <end position="893"/>
    </location>
</feature>
<dbReference type="CDD" id="cd00009">
    <property type="entry name" value="AAA"/>
    <property type="match status" value="2"/>
</dbReference>
<sequence length="980" mass="103967">MHRLVVSQNAPRAFRTIFDALKESLPQGVTRHIVIEPGQYRMDAVRYWGTAHISAAAGPGTVVIDSTGEYDLRVEGNVTLEGLTLRNWHETGAALQVMGGTCRAERSEFISTSNRTISVWNGSELHVRGCTVRDGGIVLADSRGTIEDTEVTGPAMCGVALHTGSKVTLRRVRISDAGEHGIWVNTGASPQIEDCEITDPKAGGILVQKRSDVVIRGGAIRRSGQNALTVSDNSKALIERLEVERSGLVAIAAVESANVTATGVRIRGGGDNGIAVDKRATGSFSNCEVVEVASYGLIVLGGATGTFRGGALTACGYGAAVSTKGTLTMDGTPVTGNGKGVLVDPDTDLNLLNCTITGSRGAGLVISRGSRVNLEGTSSHDNGSADVTDLVIKPKDGQAQVPAEAPAEPPAKAPAPQPAAGPKDVDALLAELNSMIGLQQVKQEIGKLVKFLRVAEQRRAAGLPEGPAMGRHMVFSGSPGTGKTTVARLYGRLLAALGAVPDGHFTEVSRGDLVGKVLGETTQKTTAVFRNAIGGVLFIDEAYTLSRRFGSGTDFGQEAIDTLVKLMEDHRDEVVLVFAGYSAEMRDFMSANPGLQSRISRTIEFEDYAPAELTSIVRLLAEQYGFQIDPPFEEALLGHFQSARRDEHFGNGREARRIFEAALQQQALRLADLDAPSASDLSLLVAADLDGIVEGGLGIRHGDARDPGQLQSIMDRLDGMVGLAEVKERIHDLLAVIAANRRRRQAGLPADPMPGHLVFSGPPGTGKTTVARLYGELLAALGVLARGQVVEASRGDLVGRHVGHTAVQTTQVFERARGGVLFIDEAYTLVRPGGGGHDFGQEAIDTLVKLMEDHRDEVIVIAAGYTEEMDGFLAANPGLDSRFSTTIAFPAYSPDELLAILTALTESSGFVLQDGAAEAIRAHLVAAAETYAQGNGREVRKLFETLKTAHARRMARLERSKLEPTLDDLRLILPQDVAGL</sequence>
<feature type="domain" description="AAA+ ATPase" evidence="5">
    <location>
        <begin position="469"/>
        <end position="609"/>
    </location>
</feature>
<dbReference type="EMBL" id="BAAARW010000020">
    <property type="protein sequence ID" value="GAA2433358.1"/>
    <property type="molecule type" value="Genomic_DNA"/>
</dbReference>
<evidence type="ECO:0000313" key="6">
    <source>
        <dbReference type="EMBL" id="GAA2433358.1"/>
    </source>
</evidence>
<gene>
    <name evidence="6" type="ORF">GCM10010191_54430</name>
</gene>
<dbReference type="Pfam" id="PF17866">
    <property type="entry name" value="AAA_lid_6"/>
    <property type="match status" value="2"/>
</dbReference>
<proteinExistence type="inferred from homology"/>
<dbReference type="InterPro" id="IPR003959">
    <property type="entry name" value="ATPase_AAA_core"/>
</dbReference>
<feature type="region of interest" description="Disordered" evidence="4">
    <location>
        <begin position="397"/>
        <end position="422"/>
    </location>
</feature>
<organism evidence="6 7">
    <name type="scientific">Actinomadura vinacea</name>
    <dbReference type="NCBI Taxonomy" id="115336"/>
    <lineage>
        <taxon>Bacteria</taxon>
        <taxon>Bacillati</taxon>
        <taxon>Actinomycetota</taxon>
        <taxon>Actinomycetes</taxon>
        <taxon>Streptosporangiales</taxon>
        <taxon>Thermomonosporaceae</taxon>
        <taxon>Actinomadura</taxon>
    </lineage>
</organism>
<dbReference type="Gene3D" id="2.160.20.10">
    <property type="entry name" value="Single-stranded right-handed beta-helix, Pectin lyase-like"/>
    <property type="match status" value="2"/>
</dbReference>
<dbReference type="InterPro" id="IPR041627">
    <property type="entry name" value="AAA_lid_6"/>
</dbReference>
<dbReference type="RefSeq" id="WP_344592625.1">
    <property type="nucleotide sequence ID" value="NZ_BAAARW010000020.1"/>
</dbReference>
<evidence type="ECO:0000256" key="3">
    <source>
        <dbReference type="ARBA" id="ARBA00022840"/>
    </source>
</evidence>
<reference evidence="7" key="1">
    <citation type="journal article" date="2019" name="Int. J. Syst. Evol. Microbiol.">
        <title>The Global Catalogue of Microorganisms (GCM) 10K type strain sequencing project: providing services to taxonomists for standard genome sequencing and annotation.</title>
        <authorList>
            <consortium name="The Broad Institute Genomics Platform"/>
            <consortium name="The Broad Institute Genome Sequencing Center for Infectious Disease"/>
            <person name="Wu L."/>
            <person name="Ma J."/>
        </authorList>
    </citation>
    <scope>NUCLEOTIDE SEQUENCE [LARGE SCALE GENOMIC DNA]</scope>
    <source>
        <strain evidence="7">JCM 3325</strain>
    </source>
</reference>
<dbReference type="SUPFAM" id="SSF51126">
    <property type="entry name" value="Pectin lyase-like"/>
    <property type="match status" value="2"/>
</dbReference>
<keyword evidence="3" id="KW-0067">ATP-binding</keyword>
<dbReference type="InterPro" id="IPR006626">
    <property type="entry name" value="PbH1"/>
</dbReference>
<evidence type="ECO:0000256" key="2">
    <source>
        <dbReference type="ARBA" id="ARBA00022741"/>
    </source>
</evidence>
<dbReference type="SMART" id="SM00382">
    <property type="entry name" value="AAA"/>
    <property type="match status" value="2"/>
</dbReference>
<feature type="compositionally biased region" description="Pro residues" evidence="4">
    <location>
        <begin position="407"/>
        <end position="419"/>
    </location>
</feature>
<dbReference type="InterPro" id="IPR012334">
    <property type="entry name" value="Pectin_lyas_fold"/>
</dbReference>
<dbReference type="Proteomes" id="UP001501231">
    <property type="component" value="Unassembled WGS sequence"/>
</dbReference>
<feature type="compositionally biased region" description="Low complexity" evidence="4">
    <location>
        <begin position="397"/>
        <end position="406"/>
    </location>
</feature>
<comment type="caution">
    <text evidence="6">The sequence shown here is derived from an EMBL/GenBank/DDBJ whole genome shotgun (WGS) entry which is preliminary data.</text>
</comment>
<dbReference type="PANTHER" id="PTHR43392:SF2">
    <property type="entry name" value="AAA-TYPE ATPASE FAMILY PROTEIN _ ANKYRIN REPEAT FAMILY PROTEIN"/>
    <property type="match status" value="1"/>
</dbReference>